<dbReference type="EMBL" id="LAZR01053759">
    <property type="protein sequence ID" value="KKK80043.1"/>
    <property type="molecule type" value="Genomic_DNA"/>
</dbReference>
<accession>A0A0F8YF28</accession>
<gene>
    <name evidence="1" type="ORF">LCGC14_2827460</name>
</gene>
<protein>
    <submittedName>
        <fullName evidence="1">Uncharacterized protein</fullName>
    </submittedName>
</protein>
<proteinExistence type="predicted"/>
<reference evidence="1" key="1">
    <citation type="journal article" date="2015" name="Nature">
        <title>Complex archaea that bridge the gap between prokaryotes and eukaryotes.</title>
        <authorList>
            <person name="Spang A."/>
            <person name="Saw J.H."/>
            <person name="Jorgensen S.L."/>
            <person name="Zaremba-Niedzwiedzka K."/>
            <person name="Martijn J."/>
            <person name="Lind A.E."/>
            <person name="van Eijk R."/>
            <person name="Schleper C."/>
            <person name="Guy L."/>
            <person name="Ettema T.J."/>
        </authorList>
    </citation>
    <scope>NUCLEOTIDE SEQUENCE</scope>
</reference>
<feature type="non-terminal residue" evidence="1">
    <location>
        <position position="179"/>
    </location>
</feature>
<evidence type="ECO:0000313" key="1">
    <source>
        <dbReference type="EMBL" id="KKK80043.1"/>
    </source>
</evidence>
<comment type="caution">
    <text evidence="1">The sequence shown here is derived from an EMBL/GenBank/DDBJ whole genome shotgun (WGS) entry which is preliminary data.</text>
</comment>
<organism evidence="1">
    <name type="scientific">marine sediment metagenome</name>
    <dbReference type="NCBI Taxonomy" id="412755"/>
    <lineage>
        <taxon>unclassified sequences</taxon>
        <taxon>metagenomes</taxon>
        <taxon>ecological metagenomes</taxon>
    </lineage>
</organism>
<sequence length="179" mass="18964">MGMFNDIELLGLFDYTTVTNALMEPTAALPVLEATVHPKTSIALYTGPRPLYITYIQVTFSDIVNDDTNADRYLGWAVWSATDGGTGPTYASLKGYTANADLPLIVDDSVSGTAIQAVVNVPVNLFNYVGATRASPDVLYAKQANEPSASSVPPIRVAANAVYQVRLGAYLAGSLVAIT</sequence>
<name>A0A0F8YF28_9ZZZZ</name>
<dbReference type="AlphaFoldDB" id="A0A0F8YF28"/>